<reference evidence="2" key="1">
    <citation type="submission" date="2020-08" db="EMBL/GenBank/DDBJ databases">
        <title>Genome public.</title>
        <authorList>
            <person name="Liu C."/>
            <person name="Sun Q."/>
        </authorList>
    </citation>
    <scope>NUCLEOTIDE SEQUENCE</scope>
    <source>
        <strain evidence="2">NSJ-12</strain>
    </source>
</reference>
<dbReference type="Gene3D" id="2.30.130.30">
    <property type="entry name" value="Hypothetical protein"/>
    <property type="match status" value="1"/>
</dbReference>
<organism evidence="2 3">
    <name type="scientific">Zhenhengia yiwuensis</name>
    <dbReference type="NCBI Taxonomy" id="2763666"/>
    <lineage>
        <taxon>Bacteria</taxon>
        <taxon>Bacillati</taxon>
        <taxon>Bacillota</taxon>
        <taxon>Clostridia</taxon>
        <taxon>Lachnospirales</taxon>
        <taxon>Lachnospiraceae</taxon>
        <taxon>Zhenhengia</taxon>
    </lineage>
</organism>
<evidence type="ECO:0000313" key="3">
    <source>
        <dbReference type="Proteomes" id="UP000655830"/>
    </source>
</evidence>
<feature type="domain" description="ASCH" evidence="1">
    <location>
        <begin position="5"/>
        <end position="71"/>
    </location>
</feature>
<dbReference type="Pfam" id="PF04266">
    <property type="entry name" value="ASCH"/>
    <property type="match status" value="1"/>
</dbReference>
<dbReference type="RefSeq" id="WP_249333841.1">
    <property type="nucleotide sequence ID" value="NZ_JACRSY010000036.1"/>
</dbReference>
<evidence type="ECO:0000259" key="1">
    <source>
        <dbReference type="Pfam" id="PF04266"/>
    </source>
</evidence>
<dbReference type="EMBL" id="JACRSY010000036">
    <property type="protein sequence ID" value="MBC8581094.1"/>
    <property type="molecule type" value="Genomic_DNA"/>
</dbReference>
<dbReference type="Proteomes" id="UP000655830">
    <property type="component" value="Unassembled WGS sequence"/>
</dbReference>
<dbReference type="InterPro" id="IPR007374">
    <property type="entry name" value="ASCH_domain"/>
</dbReference>
<name>A0A926IFJ0_9FIRM</name>
<keyword evidence="3" id="KW-1185">Reference proteome</keyword>
<comment type="caution">
    <text evidence="2">The sequence shown here is derived from an EMBL/GenBank/DDBJ whole genome shotgun (WGS) entry which is preliminary data.</text>
</comment>
<proteinExistence type="predicted"/>
<dbReference type="InterPro" id="IPR015947">
    <property type="entry name" value="PUA-like_sf"/>
</dbReference>
<sequence length="131" mass="15159">MDGLIIKEPYATWILKGEKTIELRGSNTNKRGTIAIIKSGTSNVYGIVDIVDSFEIETVAQYNKLRERHCVGAERKDIRYKRVWAWVLEKPVLFEEPVHYTPKIGQQIWVKDALKDEGKEEELNNENNINN</sequence>
<evidence type="ECO:0000313" key="2">
    <source>
        <dbReference type="EMBL" id="MBC8581094.1"/>
    </source>
</evidence>
<protein>
    <submittedName>
        <fullName evidence="2">ASCH domain-containing protein</fullName>
    </submittedName>
</protein>
<accession>A0A926IFJ0</accession>
<dbReference type="AlphaFoldDB" id="A0A926IFJ0"/>
<dbReference type="SUPFAM" id="SSF88697">
    <property type="entry name" value="PUA domain-like"/>
    <property type="match status" value="1"/>
</dbReference>
<gene>
    <name evidence="2" type="ORF">H8718_16375</name>
</gene>